<dbReference type="AlphaFoldDB" id="A0A4U5PGR6"/>
<comment type="caution">
    <text evidence="2">The sequence shown here is derived from an EMBL/GenBank/DDBJ whole genome shotgun (WGS) entry which is preliminary data.</text>
</comment>
<feature type="compositionally biased region" description="Basic and acidic residues" evidence="1">
    <location>
        <begin position="79"/>
        <end position="96"/>
    </location>
</feature>
<feature type="region of interest" description="Disordered" evidence="1">
    <location>
        <begin position="24"/>
        <end position="59"/>
    </location>
</feature>
<reference evidence="2 3" key="1">
    <citation type="journal article" date="2015" name="Genome Biol.">
        <title>Comparative genomics of Steinernema reveals deeply conserved gene regulatory networks.</title>
        <authorList>
            <person name="Dillman A.R."/>
            <person name="Macchietto M."/>
            <person name="Porter C.F."/>
            <person name="Rogers A."/>
            <person name="Williams B."/>
            <person name="Antoshechkin I."/>
            <person name="Lee M.M."/>
            <person name="Goodwin Z."/>
            <person name="Lu X."/>
            <person name="Lewis E.E."/>
            <person name="Goodrich-Blair H."/>
            <person name="Stock S.P."/>
            <person name="Adams B.J."/>
            <person name="Sternberg P.W."/>
            <person name="Mortazavi A."/>
        </authorList>
    </citation>
    <scope>NUCLEOTIDE SEQUENCE [LARGE SCALE GENOMIC DNA]</scope>
    <source>
        <strain evidence="2 3">ALL</strain>
    </source>
</reference>
<feature type="compositionally biased region" description="Basic and acidic residues" evidence="1">
    <location>
        <begin position="153"/>
        <end position="169"/>
    </location>
</feature>
<evidence type="ECO:0000256" key="1">
    <source>
        <dbReference type="SAM" id="MobiDB-lite"/>
    </source>
</evidence>
<dbReference type="EMBL" id="AZBU02000002">
    <property type="protein sequence ID" value="TKR95807.1"/>
    <property type="molecule type" value="Genomic_DNA"/>
</dbReference>
<evidence type="ECO:0000313" key="3">
    <source>
        <dbReference type="Proteomes" id="UP000298663"/>
    </source>
</evidence>
<evidence type="ECO:0000313" key="2">
    <source>
        <dbReference type="EMBL" id="TKR95807.1"/>
    </source>
</evidence>
<dbReference type="Proteomes" id="UP000298663">
    <property type="component" value="Unassembled WGS sequence"/>
</dbReference>
<gene>
    <name evidence="2" type="ORF">L596_009927</name>
</gene>
<sequence length="284" mass="32586">MPWIIAFYALDNSSSDNEELQLLAPLTPLRLEEEAGPRHGPRTPSGSPPASSAKFQEEAPREVLDFLLNSIEEDEEDEAVKRRQQQVEKKPEEARARRVAQPIQLGVLGPRHGPRTPSGSPPASSAEFQEEAPREVLDFLLNSIEEDEEDEAVERRQQQVEKKPEEARARRVAQPIQIIRPDPSVRPDRVNQANVNKGLRKRQEDALAYLSRVPRWLPRTTANLFYVEGWEFLKPEERWELIYSLGSYSRKIGPQIRDRPPQTKRPEKDLADVEQVLREKHGGY</sequence>
<feature type="region of interest" description="Disordered" evidence="1">
    <location>
        <begin position="145"/>
        <end position="171"/>
    </location>
</feature>
<name>A0A4U5PGR6_STECR</name>
<reference evidence="2 3" key="2">
    <citation type="journal article" date="2019" name="G3 (Bethesda)">
        <title>Hybrid Assembly of the Genome of the Entomopathogenic Nematode Steinernema carpocapsae Identifies the X-Chromosome.</title>
        <authorList>
            <person name="Serra L."/>
            <person name="Macchietto M."/>
            <person name="Macias-Munoz A."/>
            <person name="McGill C.J."/>
            <person name="Rodriguez I.M."/>
            <person name="Rodriguez B."/>
            <person name="Murad R."/>
            <person name="Mortazavi A."/>
        </authorList>
    </citation>
    <scope>NUCLEOTIDE SEQUENCE [LARGE SCALE GENOMIC DNA]</scope>
    <source>
        <strain evidence="2 3">ALL</strain>
    </source>
</reference>
<feature type="compositionally biased region" description="Polar residues" evidence="1">
    <location>
        <begin position="44"/>
        <end position="54"/>
    </location>
</feature>
<feature type="region of interest" description="Disordered" evidence="1">
    <location>
        <begin position="252"/>
        <end position="274"/>
    </location>
</feature>
<proteinExistence type="predicted"/>
<feature type="compositionally biased region" description="Basic and acidic residues" evidence="1">
    <location>
        <begin position="256"/>
        <end position="274"/>
    </location>
</feature>
<protein>
    <submittedName>
        <fullName evidence="2">Uncharacterized protein</fullName>
    </submittedName>
</protein>
<organism evidence="2 3">
    <name type="scientific">Steinernema carpocapsae</name>
    <name type="common">Entomopathogenic nematode</name>
    <dbReference type="NCBI Taxonomy" id="34508"/>
    <lineage>
        <taxon>Eukaryota</taxon>
        <taxon>Metazoa</taxon>
        <taxon>Ecdysozoa</taxon>
        <taxon>Nematoda</taxon>
        <taxon>Chromadorea</taxon>
        <taxon>Rhabditida</taxon>
        <taxon>Tylenchina</taxon>
        <taxon>Panagrolaimomorpha</taxon>
        <taxon>Strongyloidoidea</taxon>
        <taxon>Steinernematidae</taxon>
        <taxon>Steinernema</taxon>
    </lineage>
</organism>
<feature type="compositionally biased region" description="Polar residues" evidence="1">
    <location>
        <begin position="117"/>
        <end position="127"/>
    </location>
</feature>
<accession>A0A4U5PGR6</accession>
<feature type="region of interest" description="Disordered" evidence="1">
    <location>
        <begin position="72"/>
        <end position="132"/>
    </location>
</feature>
<keyword evidence="3" id="KW-1185">Reference proteome</keyword>